<sequence length="453" mass="52192">MFFSISILKIFFILQLSFSLVSCQVRGSGSGYTPTYSPIHLAWLAKNQKDIRQQAAVQLKELREAQTSKESQPEQLQREAVEDQEFLANSVIISKRTWEVFEEALQITAEGPNGTLGESPVQILTEAAKSIAKLTIQIHTIGGYMKRIWKLPESQRKGPPGDEAYLRIFDKMMRTLQPVFNLYPGLKDRNDEEIIGVIAKGGYIDHTWGASSLYFQAQLRKLLDYDEVSRNTILVSDAPLRTAFRTIDRVRSQMRRYLFDMQAVLAKLQKKYPKEPFDLTLHYPEISPEGERRQDIGYHKYYEQRYIDKYTSRALGGITRDGVPVEEPFISWSKSNELRFEMYFGIMELFDRIVAGNMSLMMEMIIDILLAANVFLGRRTSFPDYEFGLLLEMNPGPENWDAFGWMESYPEMEFGRATPRLATWDPPPAKFLLPQGRHDADPLAPQYLKFDNA</sequence>
<gene>
    <name evidence="1" type="ORF">EYR41_004506</name>
</gene>
<dbReference type="EMBL" id="SOZJ01000002">
    <property type="protein sequence ID" value="TGJ72624.1"/>
    <property type="molecule type" value="Genomic_DNA"/>
</dbReference>
<evidence type="ECO:0000313" key="2">
    <source>
        <dbReference type="Proteomes" id="UP000297595"/>
    </source>
</evidence>
<proteinExistence type="predicted"/>
<comment type="caution">
    <text evidence="1">The sequence shown here is derived from an EMBL/GenBank/DDBJ whole genome shotgun (WGS) entry which is preliminary data.</text>
</comment>
<reference evidence="1 2" key="1">
    <citation type="submission" date="2019-03" db="EMBL/GenBank/DDBJ databases">
        <title>Nematode-trapping fungi genome.</title>
        <authorList>
            <person name="Vidal-Diez De Ulzurrun G."/>
        </authorList>
    </citation>
    <scope>NUCLEOTIDE SEQUENCE [LARGE SCALE GENOMIC DNA]</scope>
    <source>
        <strain evidence="1 2">TWF154</strain>
    </source>
</reference>
<dbReference type="OrthoDB" id="5310696at2759"/>
<accession>A0A7C8KE90</accession>
<protein>
    <submittedName>
        <fullName evidence="1">Uncharacterized protein</fullName>
    </submittedName>
</protein>
<evidence type="ECO:0000313" key="1">
    <source>
        <dbReference type="EMBL" id="TGJ72624.1"/>
    </source>
</evidence>
<dbReference type="AlphaFoldDB" id="A0A7C8KE90"/>
<organism evidence="1 2">
    <name type="scientific">Orbilia oligospora</name>
    <name type="common">Nematode-trapping fungus</name>
    <name type="synonym">Arthrobotrys oligospora</name>
    <dbReference type="NCBI Taxonomy" id="2813651"/>
    <lineage>
        <taxon>Eukaryota</taxon>
        <taxon>Fungi</taxon>
        <taxon>Dikarya</taxon>
        <taxon>Ascomycota</taxon>
        <taxon>Pezizomycotina</taxon>
        <taxon>Orbiliomycetes</taxon>
        <taxon>Orbiliales</taxon>
        <taxon>Orbiliaceae</taxon>
        <taxon>Orbilia</taxon>
    </lineage>
</organism>
<dbReference type="Proteomes" id="UP000297595">
    <property type="component" value="Unassembled WGS sequence"/>
</dbReference>
<name>A0A7C8KE90_ORBOL</name>